<organism evidence="1 2">
    <name type="scientific">Cellulophaga tyrosinoxydans</name>
    <dbReference type="NCBI Taxonomy" id="504486"/>
    <lineage>
        <taxon>Bacteria</taxon>
        <taxon>Pseudomonadati</taxon>
        <taxon>Bacteroidota</taxon>
        <taxon>Flavobacteriia</taxon>
        <taxon>Flavobacteriales</taxon>
        <taxon>Flavobacteriaceae</taxon>
        <taxon>Cellulophaga</taxon>
    </lineage>
</organism>
<dbReference type="Proteomes" id="UP000192360">
    <property type="component" value="Unassembled WGS sequence"/>
</dbReference>
<proteinExistence type="predicted"/>
<dbReference type="AlphaFoldDB" id="A0A1W1Z888"/>
<protein>
    <submittedName>
        <fullName evidence="1">Uncharacterized protein</fullName>
    </submittedName>
</protein>
<dbReference type="RefSeq" id="WP_084060521.1">
    <property type="nucleotide sequence ID" value="NZ_FWXO01000001.1"/>
</dbReference>
<reference evidence="1 2" key="1">
    <citation type="submission" date="2017-04" db="EMBL/GenBank/DDBJ databases">
        <authorList>
            <person name="Afonso C.L."/>
            <person name="Miller P.J."/>
            <person name="Scott M.A."/>
            <person name="Spackman E."/>
            <person name="Goraichik I."/>
            <person name="Dimitrov K.M."/>
            <person name="Suarez D.L."/>
            <person name="Swayne D.E."/>
        </authorList>
    </citation>
    <scope>NUCLEOTIDE SEQUENCE [LARGE SCALE GENOMIC DNA]</scope>
    <source>
        <strain evidence="1 2">DSM 21164</strain>
    </source>
</reference>
<name>A0A1W1Z888_9FLAO</name>
<accession>A0A1W1Z888</accession>
<dbReference type="OrthoDB" id="1442351at2"/>
<gene>
    <name evidence="1" type="ORF">SAMN05660703_1261</name>
</gene>
<evidence type="ECO:0000313" key="2">
    <source>
        <dbReference type="Proteomes" id="UP000192360"/>
    </source>
</evidence>
<dbReference type="STRING" id="504486.SAMN05660703_1261"/>
<keyword evidence="2" id="KW-1185">Reference proteome</keyword>
<evidence type="ECO:0000313" key="1">
    <source>
        <dbReference type="EMBL" id="SMC44532.1"/>
    </source>
</evidence>
<sequence length="130" mass="15870">MNGTKKIYATDSDKVIMFKKDNTEIKNWIENLEFVNEELEYFDKIEQKILRNTTINQFIKTSKRNTTLELSKLYRYENNMSKIMECDNIQCDTYYLNNHEQNRRTYLELLVQLNSLKMKIYEDLLEFNLR</sequence>
<dbReference type="EMBL" id="FWXO01000001">
    <property type="protein sequence ID" value="SMC44532.1"/>
    <property type="molecule type" value="Genomic_DNA"/>
</dbReference>